<dbReference type="Pfam" id="PF03135">
    <property type="entry name" value="CagE_TrbE_VirB"/>
    <property type="match status" value="1"/>
</dbReference>
<dbReference type="CDD" id="cd01127">
    <property type="entry name" value="TrwB_TraG_TraD_VirD4"/>
    <property type="match status" value="1"/>
</dbReference>
<keyword evidence="6" id="KW-1185">Reference proteome</keyword>
<dbReference type="AlphaFoldDB" id="A0A554X517"/>
<gene>
    <name evidence="5" type="primary">virB4_2</name>
    <name evidence="5" type="ORF">Tchar_02367</name>
</gene>
<dbReference type="GO" id="GO:0005524">
    <property type="term" value="F:ATP binding"/>
    <property type="evidence" value="ECO:0007669"/>
    <property type="project" value="UniProtKB-KW"/>
</dbReference>
<dbReference type="PANTHER" id="PTHR30121">
    <property type="entry name" value="UNCHARACTERIZED PROTEIN YJGR-RELATED"/>
    <property type="match status" value="1"/>
</dbReference>
<dbReference type="InterPro" id="IPR043964">
    <property type="entry name" value="P-loop_TraG"/>
</dbReference>
<dbReference type="PANTHER" id="PTHR30121:SF12">
    <property type="entry name" value="TYPE IV SECRETION SYSTEM PROTEIN CAGE"/>
    <property type="match status" value="1"/>
</dbReference>
<dbReference type="InterPro" id="IPR051162">
    <property type="entry name" value="T4SS_component"/>
</dbReference>
<comment type="caution">
    <text evidence="5">The sequence shown here is derived from an EMBL/GenBank/DDBJ whole genome shotgun (WGS) entry which is preliminary data.</text>
</comment>
<sequence>MLLEEFRKNIKSLPDVLPWAGLVDDGIALTKSGGFLAAFEVRGPDLDSATREELVSVAARINAALRLTDGWAVYMDATRRISPEPVLAGHYPDRTTKLIAQARALAREGESAGFETRHVLSLLWHPDPDAAGKTEAMFVEGGDTAGVETRNLQRFKSAIAEIADRFSGVVKIRRLTDRVLPDGSLDSPLLAYLQECVTFEQRERFIVPEVPMYLDAVLGRRGVTVGFEPRVGDKTVVAISIHGLPASSHPGILDFIGRLPVEFRWSNRFIMLGQRQADTAIKKYRSKWAQKRYSLMNLLRQANGGQASHTNLDAEAMTQDAVEAEGINSSGLVRFGYWTSVVLVAHDDAQTARDAARAIVKEIVNRGFDAAIEDVNAIEAYIGSMPGNTYANVRRPVVHTLNMAHFLPFTGVWPGPDKHPCPFYPADSGPLLLVKTDGSTPYRLSLHDGDLGHAVIVGPPGSGKSTLLASIAAAQFQYRDAQVFAFDKGYSMQTLVLAAGGEHYDIAGEDATLAFCPLQAIDGEAEQSWASEWLEQLAALQGVECNPGMRKELYRAVVQLARQTPGGQHRTLTDYITVLQDQALREALEYYTLRGPAGALLDAETDGLAEAYFQVFELEHLMQRGEKIVIPVLTYLFHRLETRFRGQPTLLVLDEAWLMLGHPVFRAKIREWLKVLRKANVAVVFATQSLNDLASSGIADAIFESCPSKILLANAEALTESVRPFYEAIGLNRRQIEIVAAMTPKRQYYHVHPDGRRVFELGLTAEELAFVGVSDKISLKRIAALRAADPEGWPAQWLHERGLPDAAQAWMDME</sequence>
<dbReference type="RefSeq" id="WP_144329229.1">
    <property type="nucleotide sequence ID" value="NZ_VJON01000050.1"/>
</dbReference>
<name>A0A554X517_9BURK</name>
<keyword evidence="3" id="KW-0067">ATP-binding</keyword>
<evidence type="ECO:0000259" key="4">
    <source>
        <dbReference type="SMART" id="SM00382"/>
    </source>
</evidence>
<dbReference type="OrthoDB" id="9816422at2"/>
<reference evidence="5 6" key="1">
    <citation type="submission" date="2019-07" db="EMBL/GenBank/DDBJ databases">
        <title>Tepidimonas charontis SPSP-6 draft genome.</title>
        <authorList>
            <person name="Da Costa M.S."/>
            <person name="Froufe H.J.C."/>
            <person name="Egas C."/>
            <person name="Albuquerque L."/>
        </authorList>
    </citation>
    <scope>NUCLEOTIDE SEQUENCE [LARGE SCALE GENOMIC DNA]</scope>
    <source>
        <strain evidence="5 6">SPSP-6</strain>
    </source>
</reference>
<dbReference type="InterPro" id="IPR027417">
    <property type="entry name" value="P-loop_NTPase"/>
</dbReference>
<comment type="similarity">
    <text evidence="1">Belongs to the TrbE/VirB4 family.</text>
</comment>
<dbReference type="SUPFAM" id="SSF52540">
    <property type="entry name" value="P-loop containing nucleoside triphosphate hydrolases"/>
    <property type="match status" value="1"/>
</dbReference>
<evidence type="ECO:0000256" key="2">
    <source>
        <dbReference type="ARBA" id="ARBA00022741"/>
    </source>
</evidence>
<evidence type="ECO:0000256" key="3">
    <source>
        <dbReference type="ARBA" id="ARBA00022840"/>
    </source>
</evidence>
<accession>A0A554X517</accession>
<evidence type="ECO:0000313" key="5">
    <source>
        <dbReference type="EMBL" id="TSE30917.1"/>
    </source>
</evidence>
<feature type="domain" description="AAA+ ATPase" evidence="4">
    <location>
        <begin position="450"/>
        <end position="717"/>
    </location>
</feature>
<dbReference type="SMART" id="SM00382">
    <property type="entry name" value="AAA"/>
    <property type="match status" value="1"/>
</dbReference>
<dbReference type="EMBL" id="VJON01000050">
    <property type="protein sequence ID" value="TSE30917.1"/>
    <property type="molecule type" value="Genomic_DNA"/>
</dbReference>
<organism evidence="5 6">
    <name type="scientific">Tepidimonas charontis</name>
    <dbReference type="NCBI Taxonomy" id="2267262"/>
    <lineage>
        <taxon>Bacteria</taxon>
        <taxon>Pseudomonadati</taxon>
        <taxon>Pseudomonadota</taxon>
        <taxon>Betaproteobacteria</taxon>
        <taxon>Burkholderiales</taxon>
        <taxon>Tepidimonas</taxon>
    </lineage>
</organism>
<dbReference type="Gene3D" id="3.40.50.300">
    <property type="entry name" value="P-loop containing nucleotide triphosphate hydrolases"/>
    <property type="match status" value="2"/>
</dbReference>
<keyword evidence="2" id="KW-0547">Nucleotide-binding</keyword>
<dbReference type="InterPro" id="IPR003593">
    <property type="entry name" value="AAA+_ATPase"/>
</dbReference>
<dbReference type="Pfam" id="PF19044">
    <property type="entry name" value="P-loop_TraG"/>
    <property type="match status" value="1"/>
</dbReference>
<evidence type="ECO:0000256" key="1">
    <source>
        <dbReference type="ARBA" id="ARBA00006512"/>
    </source>
</evidence>
<evidence type="ECO:0000313" key="6">
    <source>
        <dbReference type="Proteomes" id="UP000318294"/>
    </source>
</evidence>
<dbReference type="InterPro" id="IPR018145">
    <property type="entry name" value="CagE_TrbE_VirB_cntrl_dom"/>
</dbReference>
<dbReference type="Proteomes" id="UP000318294">
    <property type="component" value="Unassembled WGS sequence"/>
</dbReference>
<proteinExistence type="inferred from homology"/>
<protein>
    <submittedName>
        <fullName evidence="5">Type IV secretion system protein virB4</fullName>
    </submittedName>
</protein>